<dbReference type="CDD" id="cd20628">
    <property type="entry name" value="CYP4"/>
    <property type="match status" value="1"/>
</dbReference>
<comment type="cofactor">
    <cofactor evidence="1 13">
        <name>heme</name>
        <dbReference type="ChEBI" id="CHEBI:30413"/>
    </cofactor>
</comment>
<keyword evidence="16" id="KW-1185">Reference proteome</keyword>
<dbReference type="AlphaFoldDB" id="A0AAN9VI03"/>
<evidence type="ECO:0000313" key="16">
    <source>
        <dbReference type="Proteomes" id="UP001378592"/>
    </source>
</evidence>
<evidence type="ECO:0000256" key="12">
    <source>
        <dbReference type="ARBA" id="ARBA00023136"/>
    </source>
</evidence>
<dbReference type="PRINTS" id="PR00463">
    <property type="entry name" value="EP450I"/>
</dbReference>
<dbReference type="Proteomes" id="UP001378592">
    <property type="component" value="Unassembled WGS sequence"/>
</dbReference>
<evidence type="ECO:0008006" key="17">
    <source>
        <dbReference type="Google" id="ProtNLM"/>
    </source>
</evidence>
<dbReference type="PRINTS" id="PR00385">
    <property type="entry name" value="P450"/>
</dbReference>
<evidence type="ECO:0000256" key="6">
    <source>
        <dbReference type="ARBA" id="ARBA00022723"/>
    </source>
</evidence>
<keyword evidence="8" id="KW-0492">Microsome</keyword>
<dbReference type="PROSITE" id="PS00086">
    <property type="entry name" value="CYTOCHROME_P450"/>
    <property type="match status" value="1"/>
</dbReference>
<dbReference type="GO" id="GO:0005506">
    <property type="term" value="F:iron ion binding"/>
    <property type="evidence" value="ECO:0007669"/>
    <property type="project" value="InterPro"/>
</dbReference>
<gene>
    <name evidence="15" type="ORF">R5R35_010516</name>
</gene>
<sequence length="520" mass="59610">MGVAMSEVAWAGLALAGCLGLWLWLRLRPGAACSQRRRVRAALQRMPGCPALPLLGTTYRMLGLKRRELFASLDKTTRQYGPVFRTWNGSHGVVHLSEAEHIEIVLRSTVNIQKGYVYSFLKPWLGTGLLTSSGAKWHSHRKLITPAFHFNILDSFVEVFADKSEILVSRLEKEVGNSKGFDVYPYITRCALDIICETAMGTEMNAQDETDSPYLKAVCELTELIIQRIGKPWLHSDFTYSLTDQGAKFKDNLRILHDFTKKVIKERKEAMKNSEEFNNGTEDLFGRKKRMVFLDLLLEASKGGTVLSDEEIREEVDTFMFGGHDTTSTSMCWTLYLMALHLDVQEKVYEEQMEIFQGSDRKPTMKDLSEMKYLERVIKESLRLYPIAPFITRQVTQDIEIGEYCLPEGSQVMLHIYHVHRNHKYFPEPETFNPDNFLPERVLTRHPFAYVPFSAGSRNCIGQKFALLEEKAVLSAVVRRFRLRALDPPSRLQLLWELVLRPADGVRLTLQPRSTTPTDY</sequence>
<dbReference type="InterPro" id="IPR002401">
    <property type="entry name" value="Cyt_P450_E_grp-I"/>
</dbReference>
<organism evidence="15 16">
    <name type="scientific">Gryllus longicercus</name>
    <dbReference type="NCBI Taxonomy" id="2509291"/>
    <lineage>
        <taxon>Eukaryota</taxon>
        <taxon>Metazoa</taxon>
        <taxon>Ecdysozoa</taxon>
        <taxon>Arthropoda</taxon>
        <taxon>Hexapoda</taxon>
        <taxon>Insecta</taxon>
        <taxon>Pterygota</taxon>
        <taxon>Neoptera</taxon>
        <taxon>Polyneoptera</taxon>
        <taxon>Orthoptera</taxon>
        <taxon>Ensifera</taxon>
        <taxon>Gryllidea</taxon>
        <taxon>Grylloidea</taxon>
        <taxon>Gryllidae</taxon>
        <taxon>Gryllinae</taxon>
        <taxon>Gryllus</taxon>
    </lineage>
</organism>
<evidence type="ECO:0000256" key="5">
    <source>
        <dbReference type="ARBA" id="ARBA00022617"/>
    </source>
</evidence>
<dbReference type="InterPro" id="IPR001128">
    <property type="entry name" value="Cyt_P450"/>
</dbReference>
<comment type="subcellular location">
    <subcellularLocation>
        <location evidence="3">Endoplasmic reticulum membrane</location>
        <topology evidence="3">Peripheral membrane protein</topology>
    </subcellularLocation>
    <subcellularLocation>
        <location evidence="2">Microsome membrane</location>
        <topology evidence="2">Peripheral membrane protein</topology>
    </subcellularLocation>
</comment>
<dbReference type="InterPro" id="IPR050196">
    <property type="entry name" value="Cytochrome_P450_Monoox"/>
</dbReference>
<feature type="binding site" description="axial binding residue" evidence="13">
    <location>
        <position position="460"/>
    </location>
    <ligand>
        <name>heme</name>
        <dbReference type="ChEBI" id="CHEBI:30413"/>
    </ligand>
    <ligandPart>
        <name>Fe</name>
        <dbReference type="ChEBI" id="CHEBI:18248"/>
    </ligandPart>
</feature>
<evidence type="ECO:0000256" key="2">
    <source>
        <dbReference type="ARBA" id="ARBA00004174"/>
    </source>
</evidence>
<dbReference type="InterPro" id="IPR036396">
    <property type="entry name" value="Cyt_P450_sf"/>
</dbReference>
<evidence type="ECO:0000313" key="15">
    <source>
        <dbReference type="EMBL" id="KAK7863481.1"/>
    </source>
</evidence>
<keyword evidence="6 13" id="KW-0479">Metal-binding</keyword>
<dbReference type="GO" id="GO:0004497">
    <property type="term" value="F:monooxygenase activity"/>
    <property type="evidence" value="ECO:0007669"/>
    <property type="project" value="UniProtKB-KW"/>
</dbReference>
<dbReference type="Pfam" id="PF00067">
    <property type="entry name" value="p450"/>
    <property type="match status" value="1"/>
</dbReference>
<keyword evidence="10 13" id="KW-0408">Iron</keyword>
<dbReference type="GO" id="GO:0005789">
    <property type="term" value="C:endoplasmic reticulum membrane"/>
    <property type="evidence" value="ECO:0007669"/>
    <property type="project" value="UniProtKB-SubCell"/>
</dbReference>
<evidence type="ECO:0000256" key="7">
    <source>
        <dbReference type="ARBA" id="ARBA00022824"/>
    </source>
</evidence>
<dbReference type="EMBL" id="JAZDUA010000229">
    <property type="protein sequence ID" value="KAK7863481.1"/>
    <property type="molecule type" value="Genomic_DNA"/>
</dbReference>
<comment type="caution">
    <text evidence="15">The sequence shown here is derived from an EMBL/GenBank/DDBJ whole genome shotgun (WGS) entry which is preliminary data.</text>
</comment>
<keyword evidence="12" id="KW-0472">Membrane</keyword>
<dbReference type="InterPro" id="IPR017972">
    <property type="entry name" value="Cyt_P450_CS"/>
</dbReference>
<keyword evidence="5 13" id="KW-0349">Heme</keyword>
<protein>
    <recommendedName>
        <fullName evidence="17">Cytochrome P450</fullName>
    </recommendedName>
</protein>
<dbReference type="GO" id="GO:0020037">
    <property type="term" value="F:heme binding"/>
    <property type="evidence" value="ECO:0007669"/>
    <property type="project" value="InterPro"/>
</dbReference>
<reference evidence="15 16" key="1">
    <citation type="submission" date="2024-03" db="EMBL/GenBank/DDBJ databases">
        <title>The genome assembly and annotation of the cricket Gryllus longicercus Weissman &amp; Gray.</title>
        <authorList>
            <person name="Szrajer S."/>
            <person name="Gray D."/>
            <person name="Ylla G."/>
        </authorList>
    </citation>
    <scope>NUCLEOTIDE SEQUENCE [LARGE SCALE GENOMIC DNA]</scope>
    <source>
        <strain evidence="15">DAG 2021-001</strain>
        <tissue evidence="15">Whole body minus gut</tissue>
    </source>
</reference>
<comment type="similarity">
    <text evidence="4 14">Belongs to the cytochrome P450 family.</text>
</comment>
<evidence type="ECO:0000256" key="14">
    <source>
        <dbReference type="RuleBase" id="RU000461"/>
    </source>
</evidence>
<keyword evidence="9 14" id="KW-0560">Oxidoreductase</keyword>
<dbReference type="PANTHER" id="PTHR24291">
    <property type="entry name" value="CYTOCHROME P450 FAMILY 4"/>
    <property type="match status" value="1"/>
</dbReference>
<evidence type="ECO:0000256" key="3">
    <source>
        <dbReference type="ARBA" id="ARBA00004406"/>
    </source>
</evidence>
<evidence type="ECO:0000256" key="9">
    <source>
        <dbReference type="ARBA" id="ARBA00023002"/>
    </source>
</evidence>
<evidence type="ECO:0000256" key="13">
    <source>
        <dbReference type="PIRSR" id="PIRSR602401-1"/>
    </source>
</evidence>
<evidence type="ECO:0000256" key="4">
    <source>
        <dbReference type="ARBA" id="ARBA00010617"/>
    </source>
</evidence>
<evidence type="ECO:0000256" key="10">
    <source>
        <dbReference type="ARBA" id="ARBA00023004"/>
    </source>
</evidence>
<dbReference type="Gene3D" id="1.10.630.10">
    <property type="entry name" value="Cytochrome P450"/>
    <property type="match status" value="1"/>
</dbReference>
<dbReference type="PANTHER" id="PTHR24291:SF189">
    <property type="entry name" value="CYTOCHROME P450 4C3-RELATED"/>
    <property type="match status" value="1"/>
</dbReference>
<dbReference type="SUPFAM" id="SSF48264">
    <property type="entry name" value="Cytochrome P450"/>
    <property type="match status" value="1"/>
</dbReference>
<evidence type="ECO:0000256" key="11">
    <source>
        <dbReference type="ARBA" id="ARBA00023033"/>
    </source>
</evidence>
<evidence type="ECO:0000256" key="1">
    <source>
        <dbReference type="ARBA" id="ARBA00001971"/>
    </source>
</evidence>
<accession>A0AAN9VI03</accession>
<keyword evidence="11 14" id="KW-0503">Monooxygenase</keyword>
<proteinExistence type="inferred from homology"/>
<dbReference type="GO" id="GO:0016705">
    <property type="term" value="F:oxidoreductase activity, acting on paired donors, with incorporation or reduction of molecular oxygen"/>
    <property type="evidence" value="ECO:0007669"/>
    <property type="project" value="InterPro"/>
</dbReference>
<evidence type="ECO:0000256" key="8">
    <source>
        <dbReference type="ARBA" id="ARBA00022848"/>
    </source>
</evidence>
<keyword evidence="7" id="KW-0256">Endoplasmic reticulum</keyword>
<name>A0AAN9VI03_9ORTH</name>